<dbReference type="Pfam" id="PF02310">
    <property type="entry name" value="B12-binding"/>
    <property type="match status" value="1"/>
</dbReference>
<evidence type="ECO:0000313" key="9">
    <source>
        <dbReference type="EMBL" id="WNF21638.1"/>
    </source>
</evidence>
<accession>A0ABY9VDF3</accession>
<dbReference type="PANTHER" id="PTHR48101:SF4">
    <property type="entry name" value="METHYLMALONYL-COA MUTASE, MITOCHONDRIAL"/>
    <property type="match status" value="1"/>
</dbReference>
<keyword evidence="7" id="KW-0170">Cobalt</keyword>
<dbReference type="NCBIfam" id="TIGR00641">
    <property type="entry name" value="acid_CoA_mut_N"/>
    <property type="match status" value="1"/>
</dbReference>
<dbReference type="Proteomes" id="UP001303324">
    <property type="component" value="Chromosome"/>
</dbReference>
<dbReference type="EMBL" id="CP134494">
    <property type="protein sequence ID" value="WNF21638.1"/>
    <property type="molecule type" value="Genomic_DNA"/>
</dbReference>
<dbReference type="RefSeq" id="WP_311071545.1">
    <property type="nucleotide sequence ID" value="NZ_CP134494.1"/>
</dbReference>
<gene>
    <name evidence="9" type="primary">scpA</name>
    <name evidence="9" type="ORF">RH061_15750</name>
</gene>
<keyword evidence="6 9" id="KW-0413">Isomerase</keyword>
<evidence type="ECO:0000256" key="4">
    <source>
        <dbReference type="ARBA" id="ARBA00022628"/>
    </source>
</evidence>
<reference evidence="9 10" key="1">
    <citation type="submission" date="2023-09" db="EMBL/GenBank/DDBJ databases">
        <title>Microbial mechanism of fulvic acid promoting antimony reduction mineralization in rice fields.</title>
        <authorList>
            <person name="Chen G."/>
            <person name="Lan J."/>
        </authorList>
    </citation>
    <scope>NUCLEOTIDE SEQUENCE [LARGE SCALE GENOMIC DNA]</scope>
    <source>
        <strain evidence="9 10">PS1</strain>
    </source>
</reference>
<dbReference type="SUPFAM" id="SSF52242">
    <property type="entry name" value="Cobalamin (vitamin B12)-binding domain"/>
    <property type="match status" value="1"/>
</dbReference>
<dbReference type="CDD" id="cd02071">
    <property type="entry name" value="MM_CoA_mut_B12_BD"/>
    <property type="match status" value="1"/>
</dbReference>
<evidence type="ECO:0000256" key="6">
    <source>
        <dbReference type="ARBA" id="ARBA00023235"/>
    </source>
</evidence>
<dbReference type="InterPro" id="IPR036724">
    <property type="entry name" value="Cobalamin-bd_sf"/>
</dbReference>
<evidence type="ECO:0000256" key="2">
    <source>
        <dbReference type="ARBA" id="ARBA00008465"/>
    </source>
</evidence>
<dbReference type="InterPro" id="IPR006158">
    <property type="entry name" value="Cobalamin-bd"/>
</dbReference>
<dbReference type="GO" id="GO:0004494">
    <property type="term" value="F:methylmalonyl-CoA mutase activity"/>
    <property type="evidence" value="ECO:0007669"/>
    <property type="project" value="UniProtKB-EC"/>
</dbReference>
<feature type="domain" description="B12-binding" evidence="8">
    <location>
        <begin position="607"/>
        <end position="739"/>
    </location>
</feature>
<dbReference type="CDD" id="cd03679">
    <property type="entry name" value="MM_CoA_mutase_alpha_like"/>
    <property type="match status" value="1"/>
</dbReference>
<evidence type="ECO:0000256" key="7">
    <source>
        <dbReference type="ARBA" id="ARBA00023285"/>
    </source>
</evidence>
<dbReference type="InterPro" id="IPR058549">
    <property type="entry name" value="MeMalonylCoA_mutase_a/b_site"/>
</dbReference>
<dbReference type="InterPro" id="IPR006099">
    <property type="entry name" value="MeMalonylCoA_mutase_a/b_cat"/>
</dbReference>
<proteinExistence type="inferred from homology"/>
<sequence>MHYKLYHQCLRIWRWNKVQKPDFKKVRLFAEEKEASKEQVDRQVQQKIDDLLFETNEQIKVKPVYTKEDVTSSEHMDGMPGLPPFSRGPYPAMYVNRPWTVRQYAGFSTAEESNAFYRRNLAMGQKGLSVAFDLATHRGYDSDHPRVEGDVGKAGVAIDSILDMKVLFDGIPLDQMSVSMTMNGAVLPIMAFFIVTAEEQGVTQDQLSGTIQNDILKEYMVRNTYIYPPEMSMKIIADIFEYTSKYMPKFNSISISGYHMQEAGAPADIELAYTLADGLEYVRTGLKAGIDIDSFAPRLSFFWAIGMNYFMEIAKMRAARFIWAKMIKTFHPKNEKSMALRTHSQTSGWSLTEQDPYNNVIRTLVEAHAAAMGHTQSLHTNALDEAIALPTDFSARIARNTQLFLQEETGITKVIDPWAGSYYVESLTNALIERAWEHIEEIESLGGMAKAIETGLPKMRIEEAAARRQAQIDSGKETIIGVNKFKLDQEDPLEILDIDNTAVRAKQIERLKQLKENRDDEKAESALNELARVAETGEGNLLEFAVRAARARATLGEISDAIEKAAGRHKAVIRSVSGVYSSAFTNGEEIAEVQQMTQEFLENEGRRPRIMIAKMGQDGHDRGAKVISTAFADLGFDVDIGPLFQTPEETAIQAVENDVHAIGISSLAAGHKTLLPLLVKELKKLGREDIVVIVGGVIPAQDYQFLYENGASAIFGPGTVIPVAAQKVLRTIYERLGYEEVSS</sequence>
<dbReference type="Pfam" id="PF01642">
    <property type="entry name" value="MM_CoA_mutase"/>
    <property type="match status" value="1"/>
</dbReference>
<evidence type="ECO:0000256" key="3">
    <source>
        <dbReference type="ARBA" id="ARBA00012398"/>
    </source>
</evidence>
<dbReference type="InterPro" id="IPR006098">
    <property type="entry name" value="MMCoA_mutase_a_cat"/>
</dbReference>
<evidence type="ECO:0000313" key="10">
    <source>
        <dbReference type="Proteomes" id="UP001303324"/>
    </source>
</evidence>
<dbReference type="Gene3D" id="3.40.50.280">
    <property type="entry name" value="Cobalamin-binding domain"/>
    <property type="match status" value="1"/>
</dbReference>
<dbReference type="PROSITE" id="PS51332">
    <property type="entry name" value="B12_BINDING"/>
    <property type="match status" value="1"/>
</dbReference>
<dbReference type="SUPFAM" id="SSF51703">
    <property type="entry name" value="Cobalamin (vitamin B12)-dependent enzymes"/>
    <property type="match status" value="1"/>
</dbReference>
<name>A0ABY9VDF3_9BACI</name>
<keyword evidence="5" id="KW-0479">Metal-binding</keyword>
<dbReference type="EC" id="5.4.99.2" evidence="3"/>
<keyword evidence="4" id="KW-0846">Cobalamin</keyword>
<evidence type="ECO:0000256" key="5">
    <source>
        <dbReference type="ARBA" id="ARBA00022723"/>
    </source>
</evidence>
<dbReference type="NCBIfam" id="TIGR00640">
    <property type="entry name" value="acid_CoA_mut_C"/>
    <property type="match status" value="1"/>
</dbReference>
<dbReference type="InterPro" id="IPR016176">
    <property type="entry name" value="Cbl-dep_enz_cat"/>
</dbReference>
<comment type="similarity">
    <text evidence="2">Belongs to the methylmalonyl-CoA mutase family.</text>
</comment>
<dbReference type="NCBIfam" id="NF006944">
    <property type="entry name" value="PRK09426.1"/>
    <property type="match status" value="1"/>
</dbReference>
<keyword evidence="10" id="KW-1185">Reference proteome</keyword>
<protein>
    <recommendedName>
        <fullName evidence="3">methylmalonyl-CoA mutase</fullName>
        <ecNumber evidence="3">5.4.99.2</ecNumber>
    </recommendedName>
</protein>
<comment type="cofactor">
    <cofactor evidence="1">
        <name>adenosylcob(III)alamin</name>
        <dbReference type="ChEBI" id="CHEBI:18408"/>
    </cofactor>
</comment>
<evidence type="ECO:0000256" key="1">
    <source>
        <dbReference type="ARBA" id="ARBA00001922"/>
    </source>
</evidence>
<dbReference type="InterPro" id="IPR006159">
    <property type="entry name" value="Acid_CoA_mut_C"/>
</dbReference>
<dbReference type="Gene3D" id="3.20.20.240">
    <property type="entry name" value="Methylmalonyl-CoA mutase"/>
    <property type="match status" value="1"/>
</dbReference>
<organism evidence="9 10">
    <name type="scientific">Mesobacillus jeotgali</name>
    <dbReference type="NCBI Taxonomy" id="129985"/>
    <lineage>
        <taxon>Bacteria</taxon>
        <taxon>Bacillati</taxon>
        <taxon>Bacillota</taxon>
        <taxon>Bacilli</taxon>
        <taxon>Bacillales</taxon>
        <taxon>Bacillaceae</taxon>
        <taxon>Mesobacillus</taxon>
    </lineage>
</organism>
<dbReference type="PANTHER" id="PTHR48101">
    <property type="entry name" value="METHYLMALONYL-COA MUTASE, MITOCHONDRIAL-RELATED"/>
    <property type="match status" value="1"/>
</dbReference>
<dbReference type="PROSITE" id="PS00544">
    <property type="entry name" value="METMALONYL_COA_MUTASE"/>
    <property type="match status" value="1"/>
</dbReference>
<evidence type="ECO:0000259" key="8">
    <source>
        <dbReference type="PROSITE" id="PS51332"/>
    </source>
</evidence>